<comment type="caution">
    <text evidence="2">The sequence shown here is derived from an EMBL/GenBank/DDBJ whole genome shotgun (WGS) entry which is preliminary data.</text>
</comment>
<evidence type="ECO:0000259" key="1">
    <source>
        <dbReference type="Pfam" id="PF14970"/>
    </source>
</evidence>
<organism evidence="2 3">
    <name type="scientific">Ladona fulva</name>
    <name type="common">Scarce chaser dragonfly</name>
    <name type="synonym">Libellula fulva</name>
    <dbReference type="NCBI Taxonomy" id="123851"/>
    <lineage>
        <taxon>Eukaryota</taxon>
        <taxon>Metazoa</taxon>
        <taxon>Ecdysozoa</taxon>
        <taxon>Arthropoda</taxon>
        <taxon>Hexapoda</taxon>
        <taxon>Insecta</taxon>
        <taxon>Pterygota</taxon>
        <taxon>Palaeoptera</taxon>
        <taxon>Odonata</taxon>
        <taxon>Epiprocta</taxon>
        <taxon>Anisoptera</taxon>
        <taxon>Libelluloidea</taxon>
        <taxon>Libellulidae</taxon>
        <taxon>Ladona</taxon>
    </lineage>
</organism>
<evidence type="ECO:0000313" key="3">
    <source>
        <dbReference type="Proteomes" id="UP000792457"/>
    </source>
</evidence>
<accession>A0A8K0K9Q2</accession>
<dbReference type="OrthoDB" id="8183705at2759"/>
<sequence length="259" mass="30355">VQVIFVKLCLAAWGYQRIKFYHLPANGESGSQELLIALAWLLAKQNVFDKLISYKIWLFKQELKNYENETKKSCCKETPRSMKFEDDLNKTMLLCGKLKHNTNEILRLKQQSINLLNRIHCETQELTELHHLSLYEARIFFKDIDGLLKSARELQDIINTRNKWEEKSCLFWKWMDTVLVEASVNSCSSDYTINQHYLCHFLQVLIARLNGNLTSTEKASPFADINFVSRIIFSTRTEEQKALQLKILKRNESLALDLF</sequence>
<proteinExistence type="predicted"/>
<dbReference type="Pfam" id="PF14970">
    <property type="entry name" value="TEDC1"/>
    <property type="match status" value="1"/>
</dbReference>
<gene>
    <name evidence="2" type="ORF">J437_LFUL003930</name>
</gene>
<dbReference type="InterPro" id="IPR027996">
    <property type="entry name" value="TEDC1_dom"/>
</dbReference>
<dbReference type="InterPro" id="IPR043535">
    <property type="entry name" value="TEDC1"/>
</dbReference>
<feature type="domain" description="Tubulin epsilon and delta complex protein 1" evidence="1">
    <location>
        <begin position="14"/>
        <end position="179"/>
    </location>
</feature>
<protein>
    <recommendedName>
        <fullName evidence="1">Tubulin epsilon and delta complex protein 1 domain-containing protein</fullName>
    </recommendedName>
</protein>
<keyword evidence="3" id="KW-1185">Reference proteome</keyword>
<reference evidence="2" key="2">
    <citation type="submission" date="2017-10" db="EMBL/GenBank/DDBJ databases">
        <title>Ladona fulva Genome sequencing and assembly.</title>
        <authorList>
            <person name="Murali S."/>
            <person name="Richards S."/>
            <person name="Bandaranaike D."/>
            <person name="Bellair M."/>
            <person name="Blankenburg K."/>
            <person name="Chao H."/>
            <person name="Dinh H."/>
            <person name="Doddapaneni H."/>
            <person name="Dugan-Rocha S."/>
            <person name="Elkadiri S."/>
            <person name="Gnanaolivu R."/>
            <person name="Hernandez B."/>
            <person name="Skinner E."/>
            <person name="Javaid M."/>
            <person name="Lee S."/>
            <person name="Li M."/>
            <person name="Ming W."/>
            <person name="Munidasa M."/>
            <person name="Muniz J."/>
            <person name="Nguyen L."/>
            <person name="Hughes D."/>
            <person name="Osuji N."/>
            <person name="Pu L.-L."/>
            <person name="Puazo M."/>
            <person name="Qu C."/>
            <person name="Quiroz J."/>
            <person name="Raj R."/>
            <person name="Weissenberger G."/>
            <person name="Xin Y."/>
            <person name="Zou X."/>
            <person name="Han Y."/>
            <person name="Worley K."/>
            <person name="Muzny D."/>
            <person name="Gibbs R."/>
        </authorList>
    </citation>
    <scope>NUCLEOTIDE SEQUENCE</scope>
    <source>
        <strain evidence="2">Sampled in the wild</strain>
    </source>
</reference>
<dbReference type="EMBL" id="KZ308520">
    <property type="protein sequence ID" value="KAG8230972.1"/>
    <property type="molecule type" value="Genomic_DNA"/>
</dbReference>
<dbReference type="AlphaFoldDB" id="A0A8K0K9Q2"/>
<name>A0A8K0K9Q2_LADFU</name>
<feature type="non-terminal residue" evidence="2">
    <location>
        <position position="1"/>
    </location>
</feature>
<dbReference type="PANTHER" id="PTHR35076:SF1">
    <property type="entry name" value="TUBULIN EPSILON AND DELTA COMPLEX PROTEIN 1"/>
    <property type="match status" value="1"/>
</dbReference>
<dbReference type="PANTHER" id="PTHR35076">
    <property type="entry name" value="TUBULIN EPSILON AND DELTA COMPLEX PROTEIN 1"/>
    <property type="match status" value="1"/>
</dbReference>
<evidence type="ECO:0000313" key="2">
    <source>
        <dbReference type="EMBL" id="KAG8230972.1"/>
    </source>
</evidence>
<dbReference type="Proteomes" id="UP000792457">
    <property type="component" value="Unassembled WGS sequence"/>
</dbReference>
<reference evidence="2" key="1">
    <citation type="submission" date="2013-04" db="EMBL/GenBank/DDBJ databases">
        <authorList>
            <person name="Qu J."/>
            <person name="Murali S.C."/>
            <person name="Bandaranaike D."/>
            <person name="Bellair M."/>
            <person name="Blankenburg K."/>
            <person name="Chao H."/>
            <person name="Dinh H."/>
            <person name="Doddapaneni H."/>
            <person name="Downs B."/>
            <person name="Dugan-Rocha S."/>
            <person name="Elkadiri S."/>
            <person name="Gnanaolivu R.D."/>
            <person name="Hernandez B."/>
            <person name="Javaid M."/>
            <person name="Jayaseelan J.C."/>
            <person name="Lee S."/>
            <person name="Li M."/>
            <person name="Ming W."/>
            <person name="Munidasa M."/>
            <person name="Muniz J."/>
            <person name="Nguyen L."/>
            <person name="Ongeri F."/>
            <person name="Osuji N."/>
            <person name="Pu L.-L."/>
            <person name="Puazo M."/>
            <person name="Qu C."/>
            <person name="Quiroz J."/>
            <person name="Raj R."/>
            <person name="Weissenberger G."/>
            <person name="Xin Y."/>
            <person name="Zou X."/>
            <person name="Han Y."/>
            <person name="Richards S."/>
            <person name="Worley K."/>
            <person name="Muzny D."/>
            <person name="Gibbs R."/>
        </authorList>
    </citation>
    <scope>NUCLEOTIDE SEQUENCE</scope>
    <source>
        <strain evidence="2">Sampled in the wild</strain>
    </source>
</reference>